<protein>
    <submittedName>
        <fullName evidence="2">Uncharacterized protein</fullName>
    </submittedName>
</protein>
<gene>
    <name evidence="2" type="ORF">DPMN_148666</name>
</gene>
<comment type="caution">
    <text evidence="2">The sequence shown here is derived from an EMBL/GenBank/DDBJ whole genome shotgun (WGS) entry which is preliminary data.</text>
</comment>
<organism evidence="2 3">
    <name type="scientific">Dreissena polymorpha</name>
    <name type="common">Zebra mussel</name>
    <name type="synonym">Mytilus polymorpha</name>
    <dbReference type="NCBI Taxonomy" id="45954"/>
    <lineage>
        <taxon>Eukaryota</taxon>
        <taxon>Metazoa</taxon>
        <taxon>Spiralia</taxon>
        <taxon>Lophotrochozoa</taxon>
        <taxon>Mollusca</taxon>
        <taxon>Bivalvia</taxon>
        <taxon>Autobranchia</taxon>
        <taxon>Heteroconchia</taxon>
        <taxon>Euheterodonta</taxon>
        <taxon>Imparidentia</taxon>
        <taxon>Neoheterodontei</taxon>
        <taxon>Myida</taxon>
        <taxon>Dreissenoidea</taxon>
        <taxon>Dreissenidae</taxon>
        <taxon>Dreissena</taxon>
    </lineage>
</organism>
<dbReference type="EMBL" id="JAIWYP010000007">
    <property type="protein sequence ID" value="KAH3795120.1"/>
    <property type="molecule type" value="Genomic_DNA"/>
</dbReference>
<name>A0A9D4FEH2_DREPO</name>
<feature type="compositionally biased region" description="Basic and acidic residues" evidence="1">
    <location>
        <begin position="156"/>
        <end position="168"/>
    </location>
</feature>
<feature type="compositionally biased region" description="Polar residues" evidence="1">
    <location>
        <begin position="272"/>
        <end position="289"/>
    </location>
</feature>
<evidence type="ECO:0000256" key="1">
    <source>
        <dbReference type="SAM" id="MobiDB-lite"/>
    </source>
</evidence>
<feature type="compositionally biased region" description="Polar residues" evidence="1">
    <location>
        <begin position="246"/>
        <end position="257"/>
    </location>
</feature>
<evidence type="ECO:0000313" key="3">
    <source>
        <dbReference type="Proteomes" id="UP000828390"/>
    </source>
</evidence>
<reference evidence="2" key="1">
    <citation type="journal article" date="2019" name="bioRxiv">
        <title>The Genome of the Zebra Mussel, Dreissena polymorpha: A Resource for Invasive Species Research.</title>
        <authorList>
            <person name="McCartney M.A."/>
            <person name="Auch B."/>
            <person name="Kono T."/>
            <person name="Mallez S."/>
            <person name="Zhang Y."/>
            <person name="Obille A."/>
            <person name="Becker A."/>
            <person name="Abrahante J.E."/>
            <person name="Garbe J."/>
            <person name="Badalamenti J.P."/>
            <person name="Herman A."/>
            <person name="Mangelson H."/>
            <person name="Liachko I."/>
            <person name="Sullivan S."/>
            <person name="Sone E.D."/>
            <person name="Koren S."/>
            <person name="Silverstein K.A.T."/>
            <person name="Beckman K.B."/>
            <person name="Gohl D.M."/>
        </authorList>
    </citation>
    <scope>NUCLEOTIDE SEQUENCE</scope>
    <source>
        <strain evidence="2">Duluth1</strain>
        <tissue evidence="2">Whole animal</tissue>
    </source>
</reference>
<keyword evidence="3" id="KW-1185">Reference proteome</keyword>
<evidence type="ECO:0000313" key="2">
    <source>
        <dbReference type="EMBL" id="KAH3795120.1"/>
    </source>
</evidence>
<feature type="region of interest" description="Disordered" evidence="1">
    <location>
        <begin position="1"/>
        <end position="21"/>
    </location>
</feature>
<feature type="compositionally biased region" description="Polar residues" evidence="1">
    <location>
        <begin position="300"/>
        <end position="330"/>
    </location>
</feature>
<sequence length="404" mass="44463">MSISLDAPPGMDRAVEHPYLEIGRDTYQPPLRKKKNRDVLNPIAESSMILDFKHRSWPSRGIDTLENTDPFTEMDNGMLDNGAVVPISPAGSKAVSRKSQRQKSFTFGEITPYGEIKSPIRPYMNGDVKKPYPAIMDRAMSPETAMEVRTLKSEKSFHSVRAKSEHGKSVRAPSVRAPSVRAPSVRAPSVKALSVRAPSEKGPGDKGPSFASVKRSKTPGSHVRRVKTPGVRSSKVGTAVPRLQRAATSTKIGSITTRRGAAPPSPRKKMTRSNTMTVDTRTYDSNNEGMANFLEGETNWGATSDAGKSQRSARTNRTSNTAKSNATSRASPRKSILKKTSQRMSSADILTDDEKDNRETGDLSAYQFPLAKSSLQDQYEAMLRRNDPMANVKKVKKAHRNPWH</sequence>
<feature type="compositionally biased region" description="Basic residues" evidence="1">
    <location>
        <begin position="331"/>
        <end position="341"/>
    </location>
</feature>
<accession>A0A9D4FEH2</accession>
<feature type="region of interest" description="Disordered" evidence="1">
    <location>
        <begin position="156"/>
        <end position="365"/>
    </location>
</feature>
<proteinExistence type="predicted"/>
<dbReference type="Proteomes" id="UP000828390">
    <property type="component" value="Unassembled WGS sequence"/>
</dbReference>
<feature type="compositionally biased region" description="Basic residues" evidence="1">
    <location>
        <begin position="214"/>
        <end position="227"/>
    </location>
</feature>
<reference evidence="2" key="2">
    <citation type="submission" date="2020-11" db="EMBL/GenBank/DDBJ databases">
        <authorList>
            <person name="McCartney M.A."/>
            <person name="Auch B."/>
            <person name="Kono T."/>
            <person name="Mallez S."/>
            <person name="Becker A."/>
            <person name="Gohl D.M."/>
            <person name="Silverstein K.A.T."/>
            <person name="Koren S."/>
            <person name="Bechman K.B."/>
            <person name="Herman A."/>
            <person name="Abrahante J.E."/>
            <person name="Garbe J."/>
        </authorList>
    </citation>
    <scope>NUCLEOTIDE SEQUENCE</scope>
    <source>
        <strain evidence="2">Duluth1</strain>
        <tissue evidence="2">Whole animal</tissue>
    </source>
</reference>
<dbReference type="AlphaFoldDB" id="A0A9D4FEH2"/>